<dbReference type="Proteomes" id="UP000025061">
    <property type="component" value="Unassembled WGS sequence"/>
</dbReference>
<keyword evidence="2" id="KW-1185">Reference proteome</keyword>
<accession>A0A059FNN5</accession>
<dbReference type="InterPro" id="IPR058532">
    <property type="entry name" value="YjbR/MT2646/Rv2570-like"/>
</dbReference>
<protein>
    <recommendedName>
        <fullName evidence="3">MmcQ/YjbR family DNA-binding protein</fullName>
    </recommendedName>
</protein>
<dbReference type="SUPFAM" id="SSF142906">
    <property type="entry name" value="YjbR-like"/>
    <property type="match status" value="1"/>
</dbReference>
<dbReference type="EMBL" id="ARYI01000010">
    <property type="protein sequence ID" value="KCZ92048.1"/>
    <property type="molecule type" value="Genomic_DNA"/>
</dbReference>
<reference evidence="1 2" key="1">
    <citation type="submission" date="2013-04" db="EMBL/GenBank/DDBJ databases">
        <title>Hyphomonas hirschiana VP5 Genome Sequencing.</title>
        <authorList>
            <person name="Lai Q."/>
            <person name="Shao Z."/>
        </authorList>
    </citation>
    <scope>NUCLEOTIDE SEQUENCE [LARGE SCALE GENOMIC DNA]</scope>
    <source>
        <strain evidence="1 2">VP5</strain>
    </source>
</reference>
<dbReference type="RefSeq" id="WP_011648247.1">
    <property type="nucleotide sequence ID" value="NZ_ARYI01000010.1"/>
</dbReference>
<dbReference type="AlphaFoldDB" id="A0A059FNN5"/>
<gene>
    <name evidence="1" type="ORF">HHI_12484</name>
</gene>
<evidence type="ECO:0008006" key="3">
    <source>
        <dbReference type="Google" id="ProtNLM"/>
    </source>
</evidence>
<dbReference type="InterPro" id="IPR038056">
    <property type="entry name" value="YjbR-like_sf"/>
</dbReference>
<evidence type="ECO:0000313" key="2">
    <source>
        <dbReference type="Proteomes" id="UP000025061"/>
    </source>
</evidence>
<name>A0A059FNN5_9PROT</name>
<evidence type="ECO:0000313" key="1">
    <source>
        <dbReference type="EMBL" id="KCZ92048.1"/>
    </source>
</evidence>
<dbReference type="Pfam" id="PF04237">
    <property type="entry name" value="YjbR"/>
    <property type="match status" value="1"/>
</dbReference>
<sequence length="116" mass="12841">MIAPGTLRAEALTLPHAVERPHFDWASFRVDAPKGKIFCTLPPHHEFSNVFLTVDEQQMLCAAEPDIFFPVPNKWGEKGATSIRLVACDLVTLRSALTLSWRHAAPAKLQGLLPGR</sequence>
<proteinExistence type="predicted"/>
<comment type="caution">
    <text evidence="1">The sequence shown here is derived from an EMBL/GenBank/DDBJ whole genome shotgun (WGS) entry which is preliminary data.</text>
</comment>
<dbReference type="PATRIC" id="fig|1280951.3.peg.2515"/>
<organism evidence="1 2">
    <name type="scientific">Hyphomonas hirschiana VP5</name>
    <dbReference type="NCBI Taxonomy" id="1280951"/>
    <lineage>
        <taxon>Bacteria</taxon>
        <taxon>Pseudomonadati</taxon>
        <taxon>Pseudomonadota</taxon>
        <taxon>Alphaproteobacteria</taxon>
        <taxon>Hyphomonadales</taxon>
        <taxon>Hyphomonadaceae</taxon>
        <taxon>Hyphomonas</taxon>
    </lineage>
</organism>